<proteinExistence type="predicted"/>
<organism evidence="3 4">
    <name type="scientific">Acorus gramineus</name>
    <name type="common">Dwarf sweet flag</name>
    <dbReference type="NCBI Taxonomy" id="55184"/>
    <lineage>
        <taxon>Eukaryota</taxon>
        <taxon>Viridiplantae</taxon>
        <taxon>Streptophyta</taxon>
        <taxon>Embryophyta</taxon>
        <taxon>Tracheophyta</taxon>
        <taxon>Spermatophyta</taxon>
        <taxon>Magnoliopsida</taxon>
        <taxon>Liliopsida</taxon>
        <taxon>Acoraceae</taxon>
        <taxon>Acorus</taxon>
    </lineage>
</organism>
<dbReference type="AlphaFoldDB" id="A0AAV9BV09"/>
<feature type="chain" id="PRO_5043664593" evidence="2">
    <location>
        <begin position="28"/>
        <end position="90"/>
    </location>
</feature>
<feature type="signal peptide" evidence="2">
    <location>
        <begin position="1"/>
        <end position="27"/>
    </location>
</feature>
<sequence>MASPHKHLLCSLLLVVILFIHGSSCHAYRLRPTRGGPPPPPPAALDLVMSQEPVTGFVSRGREFDFLPRGMPIPPSGPSKRHNSAPERRP</sequence>
<keyword evidence="2" id="KW-0732">Signal</keyword>
<dbReference type="EMBL" id="JAUJYN010000001">
    <property type="protein sequence ID" value="KAK1279754.1"/>
    <property type="molecule type" value="Genomic_DNA"/>
</dbReference>
<keyword evidence="4" id="KW-1185">Reference proteome</keyword>
<comment type="caution">
    <text evidence="3">The sequence shown here is derived from an EMBL/GenBank/DDBJ whole genome shotgun (WGS) entry which is preliminary data.</text>
</comment>
<name>A0AAV9BV09_ACOGR</name>
<reference evidence="3" key="2">
    <citation type="submission" date="2023-06" db="EMBL/GenBank/DDBJ databases">
        <authorList>
            <person name="Ma L."/>
            <person name="Liu K.-W."/>
            <person name="Li Z."/>
            <person name="Hsiao Y.-Y."/>
            <person name="Qi Y."/>
            <person name="Fu T."/>
            <person name="Tang G."/>
            <person name="Zhang D."/>
            <person name="Sun W.-H."/>
            <person name="Liu D.-K."/>
            <person name="Li Y."/>
            <person name="Chen G.-Z."/>
            <person name="Liu X.-D."/>
            <person name="Liao X.-Y."/>
            <person name="Jiang Y.-T."/>
            <person name="Yu X."/>
            <person name="Hao Y."/>
            <person name="Huang J."/>
            <person name="Zhao X.-W."/>
            <person name="Ke S."/>
            <person name="Chen Y.-Y."/>
            <person name="Wu W.-L."/>
            <person name="Hsu J.-L."/>
            <person name="Lin Y.-F."/>
            <person name="Huang M.-D."/>
            <person name="Li C.-Y."/>
            <person name="Huang L."/>
            <person name="Wang Z.-W."/>
            <person name="Zhao X."/>
            <person name="Zhong W.-Y."/>
            <person name="Peng D.-H."/>
            <person name="Ahmad S."/>
            <person name="Lan S."/>
            <person name="Zhang J.-S."/>
            <person name="Tsai W.-C."/>
            <person name="Van De Peer Y."/>
            <person name="Liu Z.-J."/>
        </authorList>
    </citation>
    <scope>NUCLEOTIDE SEQUENCE</scope>
    <source>
        <strain evidence="3">SCP</strain>
        <tissue evidence="3">Leaves</tissue>
    </source>
</reference>
<evidence type="ECO:0000256" key="2">
    <source>
        <dbReference type="SAM" id="SignalP"/>
    </source>
</evidence>
<evidence type="ECO:0000313" key="4">
    <source>
        <dbReference type="Proteomes" id="UP001179952"/>
    </source>
</evidence>
<reference evidence="3" key="1">
    <citation type="journal article" date="2023" name="Nat. Commun.">
        <title>Diploid and tetraploid genomes of Acorus and the evolution of monocots.</title>
        <authorList>
            <person name="Ma L."/>
            <person name="Liu K.W."/>
            <person name="Li Z."/>
            <person name="Hsiao Y.Y."/>
            <person name="Qi Y."/>
            <person name="Fu T."/>
            <person name="Tang G.D."/>
            <person name="Zhang D."/>
            <person name="Sun W.H."/>
            <person name="Liu D.K."/>
            <person name="Li Y."/>
            <person name="Chen G.Z."/>
            <person name="Liu X.D."/>
            <person name="Liao X.Y."/>
            <person name="Jiang Y.T."/>
            <person name="Yu X."/>
            <person name="Hao Y."/>
            <person name="Huang J."/>
            <person name="Zhao X.W."/>
            <person name="Ke S."/>
            <person name="Chen Y.Y."/>
            <person name="Wu W.L."/>
            <person name="Hsu J.L."/>
            <person name="Lin Y.F."/>
            <person name="Huang M.D."/>
            <person name="Li C.Y."/>
            <person name="Huang L."/>
            <person name="Wang Z.W."/>
            <person name="Zhao X."/>
            <person name="Zhong W.Y."/>
            <person name="Peng D.H."/>
            <person name="Ahmad S."/>
            <person name="Lan S."/>
            <person name="Zhang J.S."/>
            <person name="Tsai W.C."/>
            <person name="Van de Peer Y."/>
            <person name="Liu Z.J."/>
        </authorList>
    </citation>
    <scope>NUCLEOTIDE SEQUENCE</scope>
    <source>
        <strain evidence="3">SCP</strain>
    </source>
</reference>
<evidence type="ECO:0000313" key="3">
    <source>
        <dbReference type="EMBL" id="KAK1279754.1"/>
    </source>
</evidence>
<dbReference type="Proteomes" id="UP001179952">
    <property type="component" value="Unassembled WGS sequence"/>
</dbReference>
<accession>A0AAV9BV09</accession>
<feature type="region of interest" description="Disordered" evidence="1">
    <location>
        <begin position="66"/>
        <end position="90"/>
    </location>
</feature>
<gene>
    <name evidence="3" type="ORF">QJS04_geneDACA002882</name>
</gene>
<protein>
    <submittedName>
        <fullName evidence="3">Protein IDA</fullName>
    </submittedName>
</protein>
<evidence type="ECO:0000256" key="1">
    <source>
        <dbReference type="SAM" id="MobiDB-lite"/>
    </source>
</evidence>